<evidence type="ECO:0000313" key="2">
    <source>
        <dbReference type="Proteomes" id="UP000076858"/>
    </source>
</evidence>
<dbReference type="Proteomes" id="UP000076858">
    <property type="component" value="Unassembled WGS sequence"/>
</dbReference>
<organism evidence="1 2">
    <name type="scientific">Daphnia magna</name>
    <dbReference type="NCBI Taxonomy" id="35525"/>
    <lineage>
        <taxon>Eukaryota</taxon>
        <taxon>Metazoa</taxon>
        <taxon>Ecdysozoa</taxon>
        <taxon>Arthropoda</taxon>
        <taxon>Crustacea</taxon>
        <taxon>Branchiopoda</taxon>
        <taxon>Diplostraca</taxon>
        <taxon>Cladocera</taxon>
        <taxon>Anomopoda</taxon>
        <taxon>Daphniidae</taxon>
        <taxon>Daphnia</taxon>
    </lineage>
</organism>
<evidence type="ECO:0000313" key="1">
    <source>
        <dbReference type="EMBL" id="KZS18132.1"/>
    </source>
</evidence>
<gene>
    <name evidence="1" type="ORF">APZ42_016181</name>
</gene>
<dbReference type="EMBL" id="LRGB01000568">
    <property type="protein sequence ID" value="KZS18132.1"/>
    <property type="molecule type" value="Genomic_DNA"/>
</dbReference>
<reference evidence="1 2" key="1">
    <citation type="submission" date="2016-03" db="EMBL/GenBank/DDBJ databases">
        <title>EvidentialGene: Evidence-directed Construction of Genes on Genomes.</title>
        <authorList>
            <person name="Gilbert D.G."/>
            <person name="Choi J.-H."/>
            <person name="Mockaitis K."/>
            <person name="Colbourne J."/>
            <person name="Pfrender M."/>
        </authorList>
    </citation>
    <scope>NUCLEOTIDE SEQUENCE [LARGE SCALE GENOMIC DNA]</scope>
    <source>
        <strain evidence="1 2">Xinb3</strain>
        <tissue evidence="1">Complete organism</tissue>
    </source>
</reference>
<protein>
    <submittedName>
        <fullName evidence="1">Uncharacterized protein</fullName>
    </submittedName>
</protein>
<name>A0A162NN37_9CRUS</name>
<comment type="caution">
    <text evidence="1">The sequence shown here is derived from an EMBL/GenBank/DDBJ whole genome shotgun (WGS) entry which is preliminary data.</text>
</comment>
<dbReference type="AlphaFoldDB" id="A0A162NN37"/>
<accession>A0A162NN37</accession>
<keyword evidence="2" id="KW-1185">Reference proteome</keyword>
<sequence>MDQLRNEAALRALQQKPIIEFLMDKMVFVPCEERPLFIPRPHLQNLCRELESIMFEQHLELIGLV</sequence>
<proteinExistence type="predicted"/>